<sequence length="832" mass="94555">MGAGTSFPIRVFITNESGYYLDISLYREVTDQRTRQIMFEAYGEKQGPLHGLLISTPYLTKDHLQLKRYQAQSSGTTYVYDFPEMFRQALLKRWEYYLNIIKGDIKDMPEDIVACKELVLDSHNHLCTQNRLPGENEIGMVAWKMTLKTPECPTGRDIILIANDMTFKIGSFGPQEDLLFKKASEQARKLGLPRIYISANSGARLGVAEEIKHMFRVAWNDSNDPEKGFKYLYLRPDDFKKVSTLNSVRAELIEDDGESRYKITDIIGKEDGIGVESLRMAGMIAGETSQAYKEVVTINLVSCRAVGIGSYLVRLGQRVIQVENSSIILTGAGALNKVLGREVYTSNSQLGGIQIMYNNGVSHAVVPDDFEGIFKILHWLSYLRLHKGGILPVLKTPDPVERPIEFMPTRTPYDPRFMLSGKKGENGVWISGFFDRGSFDEIMQPWAQTVVVGRARLGGIPVGVVAVETRTVELNIPADPANADSESKLIQQAGQVWFPDSAYKTAQAIQDFSREELPIFIFANWRGFSGGMKDMYDQVIKFGSYIVDALREFTQPIFIYIPPYAELRGGSWVVVDPLINPDYMEMYADSLSRGGVLEAEGTVEIKFRRKDVEKCIRRLDKETKQLVEQISNPELSEQDREALEAKLKKREDHLLPLYHSVAVMFADLHDTPGRMEEKGCVTQVIDWPESRHFFYWRLRRRLLEHKLKKKMKQFLPDSSPAQMDSMLSRWFVEGKGTINAYQYEDDKVSVDWLERQLAEAKDSTTVMDNIRCLQREHVLDSIKGLMNSHPDILMDSMVSMTQHISPAQRIELSRILANLGTEEDTASTTESL</sequence>
<dbReference type="GO" id="GO:0005739">
    <property type="term" value="C:mitochondrion"/>
    <property type="evidence" value="ECO:0007669"/>
    <property type="project" value="TreeGrafter"/>
</dbReference>
<dbReference type="SUPFAM" id="SSF52096">
    <property type="entry name" value="ClpP/crotonase"/>
    <property type="match status" value="2"/>
</dbReference>
<organism evidence="3 4">
    <name type="scientific">Plakobranchus ocellatus</name>
    <dbReference type="NCBI Taxonomy" id="259542"/>
    <lineage>
        <taxon>Eukaryota</taxon>
        <taxon>Metazoa</taxon>
        <taxon>Spiralia</taxon>
        <taxon>Lophotrochozoa</taxon>
        <taxon>Mollusca</taxon>
        <taxon>Gastropoda</taxon>
        <taxon>Heterobranchia</taxon>
        <taxon>Euthyneura</taxon>
        <taxon>Panpulmonata</taxon>
        <taxon>Sacoglossa</taxon>
        <taxon>Placobranchoidea</taxon>
        <taxon>Plakobranchidae</taxon>
        <taxon>Plakobranchus</taxon>
    </lineage>
</organism>
<dbReference type="Pfam" id="PF01039">
    <property type="entry name" value="Carboxyl_trans"/>
    <property type="match status" value="1"/>
</dbReference>
<dbReference type="Proteomes" id="UP000735302">
    <property type="component" value="Unassembled WGS sequence"/>
</dbReference>
<dbReference type="FunFam" id="3.90.226.10:FF:000010">
    <property type="entry name" value="acetyl-CoA carboxylase isoform X2"/>
    <property type="match status" value="1"/>
</dbReference>
<dbReference type="PANTHER" id="PTHR45728">
    <property type="entry name" value="ACETYL-COA CARBOXYLASE, ISOFORM A"/>
    <property type="match status" value="1"/>
</dbReference>
<dbReference type="GO" id="GO:0003989">
    <property type="term" value="F:acetyl-CoA carboxylase activity"/>
    <property type="evidence" value="ECO:0007669"/>
    <property type="project" value="InterPro"/>
</dbReference>
<feature type="domain" description="CoA carboxyltransferase N-terminal" evidence="1">
    <location>
        <begin position="57"/>
        <end position="395"/>
    </location>
</feature>
<accession>A0AAV3ZEX8</accession>
<dbReference type="FunFam" id="2.40.460.10:FF:000001">
    <property type="entry name" value="Acetyl-CoA carboxylase 1"/>
    <property type="match status" value="1"/>
</dbReference>
<dbReference type="InterPro" id="IPR013537">
    <property type="entry name" value="AcCoA_COase_cen"/>
</dbReference>
<dbReference type="PANTHER" id="PTHR45728:SF3">
    <property type="entry name" value="ACETYL-COA CARBOXYLASE"/>
    <property type="match status" value="1"/>
</dbReference>
<dbReference type="InterPro" id="IPR029045">
    <property type="entry name" value="ClpP/crotonase-like_dom_sf"/>
</dbReference>
<feature type="domain" description="CoA carboxyltransferase C-terminal" evidence="2">
    <location>
        <begin position="399"/>
        <end position="713"/>
    </location>
</feature>
<dbReference type="PROSITE" id="PS50989">
    <property type="entry name" value="COA_CT_CTER"/>
    <property type="match status" value="1"/>
</dbReference>
<comment type="caution">
    <text evidence="3">The sequence shown here is derived from an EMBL/GenBank/DDBJ whole genome shotgun (WGS) entry which is preliminary data.</text>
</comment>
<dbReference type="Gene3D" id="2.40.460.10">
    <property type="entry name" value="Biotin dependent carboxylase carboxyltransferase"/>
    <property type="match status" value="1"/>
</dbReference>
<keyword evidence="4" id="KW-1185">Reference proteome</keyword>
<evidence type="ECO:0000313" key="3">
    <source>
        <dbReference type="EMBL" id="GFN93704.1"/>
    </source>
</evidence>
<evidence type="ECO:0000259" key="1">
    <source>
        <dbReference type="PROSITE" id="PS50980"/>
    </source>
</evidence>
<evidence type="ECO:0000259" key="2">
    <source>
        <dbReference type="PROSITE" id="PS50989"/>
    </source>
</evidence>
<dbReference type="EMBL" id="BLXT01002363">
    <property type="protein sequence ID" value="GFN93704.1"/>
    <property type="molecule type" value="Genomic_DNA"/>
</dbReference>
<dbReference type="InterPro" id="IPR034733">
    <property type="entry name" value="AcCoA_carboxyl_beta"/>
</dbReference>
<proteinExistence type="predicted"/>
<dbReference type="InterPro" id="IPR011763">
    <property type="entry name" value="COA_CT_C"/>
</dbReference>
<dbReference type="Gene3D" id="3.90.226.10">
    <property type="entry name" value="2-enoyl-CoA Hydratase, Chain A, domain 1"/>
    <property type="match status" value="2"/>
</dbReference>
<dbReference type="AlphaFoldDB" id="A0AAV3ZEX8"/>
<dbReference type="Pfam" id="PF08326">
    <property type="entry name" value="ACC_central"/>
    <property type="match status" value="1"/>
</dbReference>
<dbReference type="GO" id="GO:0006633">
    <property type="term" value="P:fatty acid biosynthetic process"/>
    <property type="evidence" value="ECO:0007669"/>
    <property type="project" value="InterPro"/>
</dbReference>
<dbReference type="PROSITE" id="PS50980">
    <property type="entry name" value="COA_CT_NTER"/>
    <property type="match status" value="1"/>
</dbReference>
<protein>
    <submittedName>
        <fullName evidence="3">Acetyl-CoA carboxylase</fullName>
    </submittedName>
</protein>
<dbReference type="InterPro" id="IPR011762">
    <property type="entry name" value="COA_CT_N"/>
</dbReference>
<name>A0AAV3ZEX8_9GAST</name>
<reference evidence="3 4" key="1">
    <citation type="journal article" date="2021" name="Elife">
        <title>Chloroplast acquisition without the gene transfer in kleptoplastic sea slugs, Plakobranchus ocellatus.</title>
        <authorList>
            <person name="Maeda T."/>
            <person name="Takahashi S."/>
            <person name="Yoshida T."/>
            <person name="Shimamura S."/>
            <person name="Takaki Y."/>
            <person name="Nagai Y."/>
            <person name="Toyoda A."/>
            <person name="Suzuki Y."/>
            <person name="Arimoto A."/>
            <person name="Ishii H."/>
            <person name="Satoh N."/>
            <person name="Nishiyama T."/>
            <person name="Hasebe M."/>
            <person name="Maruyama T."/>
            <person name="Minagawa J."/>
            <person name="Obokata J."/>
            <person name="Shigenobu S."/>
        </authorList>
    </citation>
    <scope>NUCLEOTIDE SEQUENCE [LARGE SCALE GENOMIC DNA]</scope>
</reference>
<dbReference type="GO" id="GO:0005524">
    <property type="term" value="F:ATP binding"/>
    <property type="evidence" value="ECO:0007669"/>
    <property type="project" value="InterPro"/>
</dbReference>
<dbReference type="InterPro" id="IPR049076">
    <property type="entry name" value="ACCA"/>
</dbReference>
<evidence type="ECO:0000313" key="4">
    <source>
        <dbReference type="Proteomes" id="UP000735302"/>
    </source>
</evidence>
<gene>
    <name evidence="3" type="ORF">PoB_002021000</name>
</gene>